<evidence type="ECO:0000313" key="4">
    <source>
        <dbReference type="Proteomes" id="UP000295294"/>
    </source>
</evidence>
<reference evidence="3 4" key="1">
    <citation type="submission" date="2019-03" db="EMBL/GenBank/DDBJ databases">
        <title>Efficiently degradation of phenoxyalkanoic acid herbicides by Cupriavidus oxalaticus strain X32.</title>
        <authorList>
            <person name="Sheng X."/>
        </authorList>
    </citation>
    <scope>NUCLEOTIDE SEQUENCE [LARGE SCALE GENOMIC DNA]</scope>
    <source>
        <strain evidence="3 4">X32</strain>
        <plasmid evidence="3 4">unnamed1</plasmid>
    </source>
</reference>
<name>A0A4P7LTW3_9BURK</name>
<dbReference type="Proteomes" id="UP000295294">
    <property type="component" value="Plasmid unnamed1"/>
</dbReference>
<dbReference type="PANTHER" id="PTHR43459:SF1">
    <property type="entry name" value="EG:BACN32G11.4 PROTEIN"/>
    <property type="match status" value="1"/>
</dbReference>
<dbReference type="OrthoDB" id="8524220at2"/>
<dbReference type="CDD" id="cd06558">
    <property type="entry name" value="crotonase-like"/>
    <property type="match status" value="1"/>
</dbReference>
<evidence type="ECO:0000256" key="2">
    <source>
        <dbReference type="RuleBase" id="RU003707"/>
    </source>
</evidence>
<dbReference type="AlphaFoldDB" id="A0A4P7LTW3"/>
<accession>A0A4P7LTW3</accession>
<evidence type="ECO:0000256" key="1">
    <source>
        <dbReference type="ARBA" id="ARBA00005254"/>
    </source>
</evidence>
<keyword evidence="3" id="KW-0413">Isomerase</keyword>
<protein>
    <submittedName>
        <fullName evidence="3">Enoyl-CoA hydratase/isomerase family protein</fullName>
    </submittedName>
</protein>
<dbReference type="SUPFAM" id="SSF52096">
    <property type="entry name" value="ClpP/crotonase"/>
    <property type="match status" value="1"/>
</dbReference>
<dbReference type="InterPro" id="IPR018376">
    <property type="entry name" value="Enoyl-CoA_hyd/isom_CS"/>
</dbReference>
<dbReference type="PROSITE" id="PS00166">
    <property type="entry name" value="ENOYL_COA_HYDRATASE"/>
    <property type="match status" value="1"/>
</dbReference>
<dbReference type="Pfam" id="PF00378">
    <property type="entry name" value="ECH_1"/>
    <property type="match status" value="1"/>
</dbReference>
<organism evidence="3 4">
    <name type="scientific">Cupriavidus oxalaticus</name>
    <dbReference type="NCBI Taxonomy" id="96344"/>
    <lineage>
        <taxon>Bacteria</taxon>
        <taxon>Pseudomonadati</taxon>
        <taxon>Pseudomonadota</taxon>
        <taxon>Betaproteobacteria</taxon>
        <taxon>Burkholderiales</taxon>
        <taxon>Burkholderiaceae</taxon>
        <taxon>Cupriavidus</taxon>
    </lineage>
</organism>
<dbReference type="PANTHER" id="PTHR43459">
    <property type="entry name" value="ENOYL-COA HYDRATASE"/>
    <property type="match status" value="1"/>
</dbReference>
<sequence>MNHETPMRASRLVIEDGIAAFSHQSPAVRNALSTELMKDYCDLLDRIGADRSIRVLILTGSDGSFCAGGDITAMRDRLLSADPEVTSPDYMRRRIEFAQGMLARLRALDIPVIAAVDGAAYGAGFGLALQADFVLASQRAAFSMSFARVGAVPDFGAAYTLPRIVGMARAKEIVLTARRIDAGEGVALGFVHSIHAADDLLPQAWAMARKLAGGPREAFGLAKRMLNASFESDYATAATLEACAQAVCMNSAYHREAATRFANGEGLRYDWDRNSAR</sequence>
<proteinExistence type="inferred from homology"/>
<dbReference type="GO" id="GO:0016853">
    <property type="term" value="F:isomerase activity"/>
    <property type="evidence" value="ECO:0007669"/>
    <property type="project" value="UniProtKB-KW"/>
</dbReference>
<dbReference type="InterPro" id="IPR029045">
    <property type="entry name" value="ClpP/crotonase-like_dom_sf"/>
</dbReference>
<dbReference type="KEGG" id="cox:E0W60_30490"/>
<dbReference type="EMBL" id="CP038636">
    <property type="protein sequence ID" value="QBY55921.1"/>
    <property type="molecule type" value="Genomic_DNA"/>
</dbReference>
<gene>
    <name evidence="3" type="ORF">E0W60_30490</name>
</gene>
<dbReference type="Gene3D" id="3.90.226.10">
    <property type="entry name" value="2-enoyl-CoA Hydratase, Chain A, domain 1"/>
    <property type="match status" value="1"/>
</dbReference>
<comment type="similarity">
    <text evidence="1 2">Belongs to the enoyl-CoA hydratase/isomerase family.</text>
</comment>
<keyword evidence="3" id="KW-0614">Plasmid</keyword>
<geneLocation type="plasmid" evidence="3">
    <name>unnamed1</name>
</geneLocation>
<dbReference type="Gene3D" id="1.10.12.10">
    <property type="entry name" value="Lyase 2-enoyl-coa Hydratase, Chain A, domain 2"/>
    <property type="match status" value="1"/>
</dbReference>
<dbReference type="InterPro" id="IPR001753">
    <property type="entry name" value="Enoyl-CoA_hydra/iso"/>
</dbReference>
<evidence type="ECO:0000313" key="3">
    <source>
        <dbReference type="EMBL" id="QBY55921.1"/>
    </source>
</evidence>
<dbReference type="InterPro" id="IPR014748">
    <property type="entry name" value="Enoyl-CoA_hydra_C"/>
</dbReference>